<dbReference type="Gene3D" id="3.90.470.20">
    <property type="entry name" value="4'-phosphopantetheinyl transferase domain"/>
    <property type="match status" value="1"/>
</dbReference>
<dbReference type="GO" id="GO:0005829">
    <property type="term" value="C:cytosol"/>
    <property type="evidence" value="ECO:0007669"/>
    <property type="project" value="TreeGrafter"/>
</dbReference>
<keyword evidence="1 2" id="KW-0808">Transferase</keyword>
<dbReference type="AlphaFoldDB" id="A0A841FC39"/>
<proteinExistence type="predicted"/>
<evidence type="ECO:0000313" key="3">
    <source>
        <dbReference type="Proteomes" id="UP000548476"/>
    </source>
</evidence>
<dbReference type="GO" id="GO:0000287">
    <property type="term" value="F:magnesium ion binding"/>
    <property type="evidence" value="ECO:0007669"/>
    <property type="project" value="InterPro"/>
</dbReference>
<name>A0A841FC39_9ACTN</name>
<dbReference type="InterPro" id="IPR037143">
    <property type="entry name" value="4-PPantetheinyl_Trfase_dom_sf"/>
</dbReference>
<keyword evidence="3" id="KW-1185">Reference proteome</keyword>
<comment type="caution">
    <text evidence="2">The sequence shown here is derived from an EMBL/GenBank/DDBJ whole genome shotgun (WGS) entry which is preliminary data.</text>
</comment>
<dbReference type="GO" id="GO:0008897">
    <property type="term" value="F:holo-[acyl-carrier-protein] synthase activity"/>
    <property type="evidence" value="ECO:0007669"/>
    <property type="project" value="InterPro"/>
</dbReference>
<dbReference type="InterPro" id="IPR050559">
    <property type="entry name" value="P-Pant_transferase_sf"/>
</dbReference>
<evidence type="ECO:0000256" key="1">
    <source>
        <dbReference type="ARBA" id="ARBA00022679"/>
    </source>
</evidence>
<dbReference type="PANTHER" id="PTHR12215">
    <property type="entry name" value="PHOSPHOPANTETHEINE TRANSFERASE"/>
    <property type="match status" value="1"/>
</dbReference>
<organism evidence="2 3">
    <name type="scientific">Phytomonospora endophytica</name>
    <dbReference type="NCBI Taxonomy" id="714109"/>
    <lineage>
        <taxon>Bacteria</taxon>
        <taxon>Bacillati</taxon>
        <taxon>Actinomycetota</taxon>
        <taxon>Actinomycetes</taxon>
        <taxon>Micromonosporales</taxon>
        <taxon>Micromonosporaceae</taxon>
        <taxon>Phytomonospora</taxon>
    </lineage>
</organism>
<sequence length="195" mass="20617">MIVRWAVAGPVTADLAFTALEREKAARFRFGADRLAYLAAHALVRECAAELLGVPASGLVLGQRCPDCRKDDHGRPFIEGHDGVHVSLSHTRGFVAAAASRTPVGVDIEGVGSAVPDEVLAPAERAAGPLLRLHRWVLKESLIKVGATRLDELASVDLSVVTGEGGFAWRGWDLRTEAVAGEAAVLGVAGEPRRT</sequence>
<dbReference type="PANTHER" id="PTHR12215:SF10">
    <property type="entry name" value="L-AMINOADIPATE-SEMIALDEHYDE DEHYDROGENASE-PHOSPHOPANTETHEINYL TRANSFERASE"/>
    <property type="match status" value="1"/>
</dbReference>
<protein>
    <submittedName>
        <fullName evidence="2">Phosphopantetheinyl transferase</fullName>
    </submittedName>
</protein>
<accession>A0A841FC39</accession>
<reference evidence="2 3" key="1">
    <citation type="submission" date="2020-08" db="EMBL/GenBank/DDBJ databases">
        <title>Genomic Encyclopedia of Type Strains, Phase IV (KMG-IV): sequencing the most valuable type-strain genomes for metagenomic binning, comparative biology and taxonomic classification.</title>
        <authorList>
            <person name="Goeker M."/>
        </authorList>
    </citation>
    <scope>NUCLEOTIDE SEQUENCE [LARGE SCALE GENOMIC DNA]</scope>
    <source>
        <strain evidence="2 3">YIM 65646</strain>
    </source>
</reference>
<gene>
    <name evidence="2" type="ORF">HNR73_000802</name>
</gene>
<dbReference type="Proteomes" id="UP000548476">
    <property type="component" value="Unassembled WGS sequence"/>
</dbReference>
<dbReference type="RefSeq" id="WP_184785879.1">
    <property type="nucleotide sequence ID" value="NZ_BONT01000020.1"/>
</dbReference>
<dbReference type="EMBL" id="JACHGT010000002">
    <property type="protein sequence ID" value="MBB6032955.1"/>
    <property type="molecule type" value="Genomic_DNA"/>
</dbReference>
<evidence type="ECO:0000313" key="2">
    <source>
        <dbReference type="EMBL" id="MBB6032955.1"/>
    </source>
</evidence>
<dbReference type="GO" id="GO:0019878">
    <property type="term" value="P:lysine biosynthetic process via aminoadipic acid"/>
    <property type="evidence" value="ECO:0007669"/>
    <property type="project" value="TreeGrafter"/>
</dbReference>
<dbReference type="SUPFAM" id="SSF56214">
    <property type="entry name" value="4'-phosphopantetheinyl transferase"/>
    <property type="match status" value="1"/>
</dbReference>